<evidence type="ECO:0000313" key="20">
    <source>
        <dbReference type="Proteomes" id="UP000601435"/>
    </source>
</evidence>
<keyword evidence="4" id="KW-0812">Transmembrane</keyword>
<organism evidence="19 20">
    <name type="scientific">Symbiodinium necroappetens</name>
    <dbReference type="NCBI Taxonomy" id="1628268"/>
    <lineage>
        <taxon>Eukaryota</taxon>
        <taxon>Sar</taxon>
        <taxon>Alveolata</taxon>
        <taxon>Dinophyceae</taxon>
        <taxon>Suessiales</taxon>
        <taxon>Symbiodiniaceae</taxon>
        <taxon>Symbiodinium</taxon>
    </lineage>
</organism>
<dbReference type="SUPFAM" id="SSF56300">
    <property type="entry name" value="Metallo-dependent phosphatases"/>
    <property type="match status" value="1"/>
</dbReference>
<dbReference type="OrthoDB" id="1887033at2759"/>
<comment type="caution">
    <text evidence="19">The sequence shown here is derived from an EMBL/GenBank/DDBJ whole genome shotgun (WGS) entry which is preliminary data.</text>
</comment>
<keyword evidence="6" id="KW-0735">Signal-anchor</keyword>
<feature type="compositionally biased region" description="Basic residues" evidence="17">
    <location>
        <begin position="896"/>
        <end position="915"/>
    </location>
</feature>
<dbReference type="PANTHER" id="PTHR31297:SF34">
    <property type="entry name" value="GLUCAN 1,3-BETA-GLUCOSIDASE 2"/>
    <property type="match status" value="1"/>
</dbReference>
<dbReference type="InterPro" id="IPR008999">
    <property type="entry name" value="Actin-crosslinking"/>
</dbReference>
<dbReference type="EMBL" id="CAJNJA010039242">
    <property type="protein sequence ID" value="CAE7754884.1"/>
    <property type="molecule type" value="Genomic_DNA"/>
</dbReference>
<evidence type="ECO:0000256" key="5">
    <source>
        <dbReference type="ARBA" id="ARBA00022801"/>
    </source>
</evidence>
<comment type="catalytic activity">
    <reaction evidence="12">
        <text>Successive hydrolysis of beta-D-glucose units from the non-reducing ends of (1-&gt;3)-beta-D-glucans, releasing alpha-glucose.</text>
        <dbReference type="EC" id="3.2.1.58"/>
    </reaction>
</comment>
<feature type="coiled-coil region" evidence="16">
    <location>
        <begin position="1450"/>
        <end position="1505"/>
    </location>
</feature>
<evidence type="ECO:0000256" key="12">
    <source>
        <dbReference type="ARBA" id="ARBA00036824"/>
    </source>
</evidence>
<dbReference type="InterPro" id="IPR001547">
    <property type="entry name" value="Glyco_hydro_5"/>
</dbReference>
<dbReference type="GO" id="GO:0071555">
    <property type="term" value="P:cell wall organization"/>
    <property type="evidence" value="ECO:0007669"/>
    <property type="project" value="UniProtKB-KW"/>
</dbReference>
<keyword evidence="8" id="KW-0472">Membrane</keyword>
<evidence type="ECO:0000256" key="14">
    <source>
        <dbReference type="ARBA" id="ARBA00038929"/>
    </source>
</evidence>
<dbReference type="InterPro" id="IPR029052">
    <property type="entry name" value="Metallo-depent_PP-like"/>
</dbReference>
<dbReference type="Proteomes" id="UP000601435">
    <property type="component" value="Unassembled WGS sequence"/>
</dbReference>
<comment type="similarity">
    <text evidence="2">Belongs to the glycosyl hydrolase 5 (cellulase A) family.</text>
</comment>
<dbReference type="SUPFAM" id="SSF50405">
    <property type="entry name" value="Actin-crosslinking proteins"/>
    <property type="match status" value="1"/>
</dbReference>
<evidence type="ECO:0000256" key="13">
    <source>
        <dbReference type="ARBA" id="ARBA00037126"/>
    </source>
</evidence>
<evidence type="ECO:0000256" key="16">
    <source>
        <dbReference type="SAM" id="Coils"/>
    </source>
</evidence>
<dbReference type="SUPFAM" id="SSF51445">
    <property type="entry name" value="(Trans)glycosidases"/>
    <property type="match status" value="1"/>
</dbReference>
<sequence>MLHIATIFRLTPFSNCSVHKDTLREASDQEQRTILLSHVVLLPEATPRGNGLTLLWNYDEVLDIIRRAADPPVAAMCGHAHLPVCAVDKVCGTHHITLPSPLEVEPGSDACAVVLAHHNGDIEIKGRGDIASCRLSTDWQRRTRYYCSPSVAPSQTPGHRMGVKAELVKPRCLNDGAAAAMFQSRLPARVVTHTATSVMQQQAALTRSPDCRNKCSTVPETSLACPSVFKWAQQAGLWQMWPIGTWNALPSSQRQNGAAASVAFFPAPVSASAEMLKVNPAQAWQLSSLAGSTLLSVDSFSYRGPLSVSVGLAACLSQRALQERVDKKQKPSIGRFNLSNLSSSKWHGVNYGNRFIPEDWMKHPYNFFDKIRKSARRVALWDLQGPEAKQTMLRWLDATICETHFKEMQRYGVEVLRVPCGYWNWVTYDADDGPEVPDPHASIQERLKNLHRIASPRDYRIYFDKIFEFADKYGIKVLLDLHALPGSQNGEIHSGVCIEDNEEHLGFVHNDANLRTSVRAVRAMAEFASKKPNLFGIQVISEPHLHTDEGHEFLRSYYQQAILAAREFLDRTVPVVLFEWTYEMHRWEAGAFPESTYGRVIWDTHLYHFPESGQKWTSRDQGLEKAKEAYAWDLQQLRHFSRAQGETVFVGEFSLAGPSLNMKETREFAQWLVEQFDFACAGSLLWSFDNSITAWSMQRQIQEWGLDWKSILRGEGGRTVEHPPIKIEAAPFGTWLTATEKGAVQADAPDPSWWEEWVPYSYQVNGKSKLALRSAAHGTWLSVTQEGEVIQSDCRSAWEEFSVLFLEKTEDGRQCISLQSFHGSWLAVRRPRPTDQLLLSARIDSEVDAIDLDSDPEKPKKKKRKQAHAERREPEHRNKAPPEARPKPVRQEKHAEKAKKKPEKEKKSKKHKKRKDHGDYADAGMMSHGAMFTPMMGMMRSMSYGVMPGMTMMMMPGMIAPGLMGGHVGQMAMHGAAAMPYFPPGAPAIAPGWQARKPAASTKPEKVSVAVEDAREEAQASLTSTAGTVHLAQGGGGQSWWAKQFKLQFFQPFVTQNNSTASDETSPRDLQALYQQKMAALELVAEMHREEITELRGDARKANSNASVGAVLPPNSTEAAESPSLEKKQADLANEKLGHLYNELNELQGLRAAEEKAREDLQGQLARKAADVIQLQQELDARKQEIERAKKLSSDDIQSQQLENSKLGQRYAELKKSEAKKEQTITELQQLRISEEKSRSELRGQMKLKDSELSQLQKALEKASKETEEATRAKSKAVASMEAKLNAQKIEHEKLGTKYSELQAAGKKQEERIAELDGLYSLEQKGQEELRGQLTEKASQMAQLQQDLDKAAQQMEQLDKSKSDAVAAMEETLNAQRIEHDKLGQMHAALKSEDAKKEARIAELQSLYASEQKGREEMQGQLEQKAQDLGRVSQGLEIAMRDMSAFRASKAEELRSLAEAMKQKEALLSEAQGELEKLRAREQEASTQLQKLQQWKDESEKIKERFLREKLSHIKIDL</sequence>
<comment type="function">
    <text evidence="13">Glucosidase involved in the degradation of cellulosic biomass. Active on lichenan.</text>
</comment>
<feature type="domain" description="Glycoside hydrolase family 5" evidence="18">
    <location>
        <begin position="394"/>
        <end position="675"/>
    </location>
</feature>
<evidence type="ECO:0000256" key="11">
    <source>
        <dbReference type="ARBA" id="ARBA00023316"/>
    </source>
</evidence>
<keyword evidence="5" id="KW-0378">Hydrolase</keyword>
<evidence type="ECO:0000256" key="8">
    <source>
        <dbReference type="ARBA" id="ARBA00023136"/>
    </source>
</evidence>
<keyword evidence="10" id="KW-0326">Glycosidase</keyword>
<proteinExistence type="inferred from homology"/>
<evidence type="ECO:0000256" key="4">
    <source>
        <dbReference type="ARBA" id="ARBA00022692"/>
    </source>
</evidence>
<feature type="region of interest" description="Disordered" evidence="17">
    <location>
        <begin position="1097"/>
        <end position="1126"/>
    </location>
</feature>
<evidence type="ECO:0000256" key="9">
    <source>
        <dbReference type="ARBA" id="ARBA00023180"/>
    </source>
</evidence>
<dbReference type="EC" id="3.2.1.58" evidence="14"/>
<dbReference type="GO" id="GO:0005886">
    <property type="term" value="C:plasma membrane"/>
    <property type="evidence" value="ECO:0007669"/>
    <property type="project" value="UniProtKB-SubCell"/>
</dbReference>
<dbReference type="GO" id="GO:0009986">
    <property type="term" value="C:cell surface"/>
    <property type="evidence" value="ECO:0007669"/>
    <property type="project" value="TreeGrafter"/>
</dbReference>
<evidence type="ECO:0000256" key="6">
    <source>
        <dbReference type="ARBA" id="ARBA00022968"/>
    </source>
</evidence>
<evidence type="ECO:0000256" key="2">
    <source>
        <dbReference type="ARBA" id="ARBA00005641"/>
    </source>
</evidence>
<evidence type="ECO:0000256" key="17">
    <source>
        <dbReference type="SAM" id="MobiDB-lite"/>
    </source>
</evidence>
<evidence type="ECO:0000256" key="3">
    <source>
        <dbReference type="ARBA" id="ARBA00022475"/>
    </source>
</evidence>
<feature type="compositionally biased region" description="Basic and acidic residues" evidence="17">
    <location>
        <begin position="867"/>
        <end position="895"/>
    </location>
</feature>
<feature type="region of interest" description="Disordered" evidence="17">
    <location>
        <begin position="850"/>
        <end position="925"/>
    </location>
</feature>
<dbReference type="Gene3D" id="3.60.21.10">
    <property type="match status" value="1"/>
</dbReference>
<keyword evidence="20" id="KW-1185">Reference proteome</keyword>
<dbReference type="InterPro" id="IPR050386">
    <property type="entry name" value="Glycosyl_hydrolase_5"/>
</dbReference>
<dbReference type="GO" id="GO:0005576">
    <property type="term" value="C:extracellular region"/>
    <property type="evidence" value="ECO:0007669"/>
    <property type="project" value="TreeGrafter"/>
</dbReference>
<feature type="coiled-coil region" evidence="16">
    <location>
        <begin position="1327"/>
        <end position="1368"/>
    </location>
</feature>
<dbReference type="InterPro" id="IPR017853">
    <property type="entry name" value="GH"/>
</dbReference>
<evidence type="ECO:0000256" key="1">
    <source>
        <dbReference type="ARBA" id="ARBA00004401"/>
    </source>
</evidence>
<comment type="subcellular location">
    <subcellularLocation>
        <location evidence="1">Cell membrane</location>
        <topology evidence="1">Single-pass type II membrane protein</topology>
    </subcellularLocation>
</comment>
<dbReference type="PANTHER" id="PTHR31297">
    <property type="entry name" value="GLUCAN ENDO-1,6-BETA-GLUCOSIDASE B"/>
    <property type="match status" value="1"/>
</dbReference>
<dbReference type="Gene3D" id="3.20.20.80">
    <property type="entry name" value="Glycosidases"/>
    <property type="match status" value="1"/>
</dbReference>
<dbReference type="Pfam" id="PF00150">
    <property type="entry name" value="Cellulase"/>
    <property type="match status" value="1"/>
</dbReference>
<protein>
    <recommendedName>
        <fullName evidence="14">glucan 1,3-beta-glucosidase</fullName>
        <ecNumber evidence="14">3.2.1.58</ecNumber>
    </recommendedName>
    <alternativeName>
        <fullName evidence="15">Exo-1,3-beta-glucanase D</fullName>
    </alternativeName>
</protein>
<keyword evidence="9" id="KW-0325">Glycoprotein</keyword>
<feature type="coiled-coil region" evidence="16">
    <location>
        <begin position="1144"/>
        <end position="1276"/>
    </location>
</feature>
<evidence type="ECO:0000259" key="18">
    <source>
        <dbReference type="Pfam" id="PF00150"/>
    </source>
</evidence>
<evidence type="ECO:0000256" key="15">
    <source>
        <dbReference type="ARBA" id="ARBA00041260"/>
    </source>
</evidence>
<keyword evidence="3" id="KW-1003">Cell membrane</keyword>
<dbReference type="GO" id="GO:0004338">
    <property type="term" value="F:glucan exo-1,3-beta-glucosidase activity"/>
    <property type="evidence" value="ECO:0007669"/>
    <property type="project" value="UniProtKB-EC"/>
</dbReference>
<name>A0A812Y0B5_9DINO</name>
<reference evidence="19" key="1">
    <citation type="submission" date="2021-02" db="EMBL/GenBank/DDBJ databases">
        <authorList>
            <person name="Dougan E. K."/>
            <person name="Rhodes N."/>
            <person name="Thang M."/>
            <person name="Chan C."/>
        </authorList>
    </citation>
    <scope>NUCLEOTIDE SEQUENCE</scope>
</reference>
<keyword evidence="16" id="KW-0175">Coiled coil</keyword>
<dbReference type="GO" id="GO:0009251">
    <property type="term" value="P:glucan catabolic process"/>
    <property type="evidence" value="ECO:0007669"/>
    <property type="project" value="TreeGrafter"/>
</dbReference>
<dbReference type="Gene3D" id="2.80.10.50">
    <property type="match status" value="1"/>
</dbReference>
<accession>A0A812Y0B5</accession>
<evidence type="ECO:0000256" key="7">
    <source>
        <dbReference type="ARBA" id="ARBA00022989"/>
    </source>
</evidence>
<evidence type="ECO:0000313" key="19">
    <source>
        <dbReference type="EMBL" id="CAE7754884.1"/>
    </source>
</evidence>
<keyword evidence="7" id="KW-1133">Transmembrane helix</keyword>
<keyword evidence="11" id="KW-0961">Cell wall biogenesis/degradation</keyword>
<gene>
    <name evidence="19" type="primary">exg1</name>
    <name evidence="19" type="ORF">SNEC2469_LOCUS21912</name>
</gene>
<evidence type="ECO:0000256" key="10">
    <source>
        <dbReference type="ARBA" id="ARBA00023295"/>
    </source>
</evidence>